<evidence type="ECO:0000256" key="7">
    <source>
        <dbReference type="ARBA" id="ARBA00023204"/>
    </source>
</evidence>
<evidence type="ECO:0000256" key="8">
    <source>
        <dbReference type="ARBA" id="ARBA00033408"/>
    </source>
</evidence>
<keyword evidence="7" id="KW-0234">DNA repair</keyword>
<reference evidence="10" key="1">
    <citation type="submission" date="2018-05" db="EMBL/GenBank/DDBJ databases">
        <authorList>
            <person name="Lanie J.A."/>
            <person name="Ng W.-L."/>
            <person name="Kazmierczak K.M."/>
            <person name="Andrzejewski T.M."/>
            <person name="Davidsen T.M."/>
            <person name="Wayne K.J."/>
            <person name="Tettelin H."/>
            <person name="Glass J.I."/>
            <person name="Rusch D."/>
            <person name="Podicherti R."/>
            <person name="Tsui H.-C.T."/>
            <person name="Winkler M.E."/>
        </authorList>
    </citation>
    <scope>NUCLEOTIDE SEQUENCE</scope>
</reference>
<sequence>MLDIFGGLHMDAETCKTNYGRLRNTERALLEAQEAIRALREEEEYLRHVCSELRALAPKTGDEEELDRARTQLRQGEKIAEALRDAEAALRGVDGQDGIEHRLLIASRALERVAESAGGAFDAAIEGLDRAVSEVIEGVEGVTDAARSLDLDPAHLEMVEERLFALRDAARKNRVKVDDLPALLAEFERRLGTIDNSEERLSNLRAEAEAAQNDYLGSANRLSRGRARAARKLDKIMLKELKPLALDKATFKTILTKRDEDLLAPHGWDQVTFQIATNPGSSLGPLNKIASGGELSRVMLALKVALAENRTPAALIFDEVDSDVGGAVADKVGERLARLSQNAQVIVVTHSPQVAARADHHWR</sequence>
<dbReference type="SUPFAM" id="SSF52540">
    <property type="entry name" value="P-loop containing nucleoside triphosphate hydrolases"/>
    <property type="match status" value="1"/>
</dbReference>
<evidence type="ECO:0000256" key="6">
    <source>
        <dbReference type="ARBA" id="ARBA00022840"/>
    </source>
</evidence>
<protein>
    <recommendedName>
        <fullName evidence="3">DNA repair protein RecN</fullName>
    </recommendedName>
    <alternativeName>
        <fullName evidence="8">Recombination protein N</fullName>
    </alternativeName>
</protein>
<evidence type="ECO:0000256" key="2">
    <source>
        <dbReference type="ARBA" id="ARBA00009441"/>
    </source>
</evidence>
<dbReference type="InterPro" id="IPR027417">
    <property type="entry name" value="P-loop_NTPase"/>
</dbReference>
<feature type="domain" description="RecF/RecN/SMC N-terminal" evidence="9">
    <location>
        <begin position="213"/>
        <end position="360"/>
    </location>
</feature>
<dbReference type="GO" id="GO:0043590">
    <property type="term" value="C:bacterial nucleoid"/>
    <property type="evidence" value="ECO:0007669"/>
    <property type="project" value="TreeGrafter"/>
</dbReference>
<keyword evidence="4" id="KW-0547">Nucleotide-binding</keyword>
<gene>
    <name evidence="10" type="ORF">METZ01_LOCUS317631</name>
</gene>
<accession>A0A382NWG1</accession>
<comment type="function">
    <text evidence="1">May be involved in recombinational repair of damaged DNA.</text>
</comment>
<organism evidence="10">
    <name type="scientific">marine metagenome</name>
    <dbReference type="NCBI Taxonomy" id="408172"/>
    <lineage>
        <taxon>unclassified sequences</taxon>
        <taxon>metagenomes</taxon>
        <taxon>ecological metagenomes</taxon>
    </lineage>
</organism>
<dbReference type="GO" id="GO:0006310">
    <property type="term" value="P:DNA recombination"/>
    <property type="evidence" value="ECO:0007669"/>
    <property type="project" value="InterPro"/>
</dbReference>
<name>A0A382NWG1_9ZZZZ</name>
<dbReference type="Gene3D" id="3.40.50.300">
    <property type="entry name" value="P-loop containing nucleotide triphosphate hydrolases"/>
    <property type="match status" value="1"/>
</dbReference>
<dbReference type="GO" id="GO:0005524">
    <property type="term" value="F:ATP binding"/>
    <property type="evidence" value="ECO:0007669"/>
    <property type="project" value="UniProtKB-KW"/>
</dbReference>
<dbReference type="Pfam" id="PF02463">
    <property type="entry name" value="SMC_N"/>
    <property type="match status" value="1"/>
</dbReference>
<evidence type="ECO:0000256" key="1">
    <source>
        <dbReference type="ARBA" id="ARBA00003618"/>
    </source>
</evidence>
<evidence type="ECO:0000259" key="9">
    <source>
        <dbReference type="Pfam" id="PF02463"/>
    </source>
</evidence>
<dbReference type="InterPro" id="IPR004604">
    <property type="entry name" value="DNA_recomb/repair_RecN"/>
</dbReference>
<dbReference type="EMBL" id="UINC01102845">
    <property type="protein sequence ID" value="SVC64777.1"/>
    <property type="molecule type" value="Genomic_DNA"/>
</dbReference>
<evidence type="ECO:0000256" key="3">
    <source>
        <dbReference type="ARBA" id="ARBA00021315"/>
    </source>
</evidence>
<dbReference type="PANTHER" id="PTHR11059:SF0">
    <property type="entry name" value="DNA REPAIR PROTEIN RECN"/>
    <property type="match status" value="1"/>
</dbReference>
<evidence type="ECO:0000256" key="4">
    <source>
        <dbReference type="ARBA" id="ARBA00022741"/>
    </source>
</evidence>
<dbReference type="GO" id="GO:0006281">
    <property type="term" value="P:DNA repair"/>
    <property type="evidence" value="ECO:0007669"/>
    <property type="project" value="UniProtKB-KW"/>
</dbReference>
<dbReference type="CDD" id="cd03241">
    <property type="entry name" value="ABC_RecN"/>
    <property type="match status" value="1"/>
</dbReference>
<dbReference type="InterPro" id="IPR003395">
    <property type="entry name" value="RecF/RecN/SMC_N"/>
</dbReference>
<dbReference type="GO" id="GO:0009432">
    <property type="term" value="P:SOS response"/>
    <property type="evidence" value="ECO:0007669"/>
    <property type="project" value="TreeGrafter"/>
</dbReference>
<keyword evidence="6" id="KW-0067">ATP-binding</keyword>
<evidence type="ECO:0000313" key="10">
    <source>
        <dbReference type="EMBL" id="SVC64777.1"/>
    </source>
</evidence>
<dbReference type="PANTHER" id="PTHR11059">
    <property type="entry name" value="DNA REPAIR PROTEIN RECN"/>
    <property type="match status" value="1"/>
</dbReference>
<comment type="similarity">
    <text evidence="2">Belongs to the RecN family.</text>
</comment>
<keyword evidence="5" id="KW-0227">DNA damage</keyword>
<feature type="non-terminal residue" evidence="10">
    <location>
        <position position="363"/>
    </location>
</feature>
<proteinExistence type="inferred from homology"/>
<evidence type="ECO:0000256" key="5">
    <source>
        <dbReference type="ARBA" id="ARBA00022763"/>
    </source>
</evidence>
<dbReference type="AlphaFoldDB" id="A0A382NWG1"/>